<comment type="caution">
    <text evidence="2">The sequence shown here is derived from an EMBL/GenBank/DDBJ whole genome shotgun (WGS) entry which is preliminary data.</text>
</comment>
<evidence type="ECO:0000313" key="3">
    <source>
        <dbReference type="Proteomes" id="UP000248090"/>
    </source>
</evidence>
<evidence type="ECO:0000256" key="1">
    <source>
        <dbReference type="SAM" id="SignalP"/>
    </source>
</evidence>
<evidence type="ECO:0000313" key="2">
    <source>
        <dbReference type="EMBL" id="PXF32492.1"/>
    </source>
</evidence>
<reference evidence="2 3" key="1">
    <citation type="submission" date="2015-03" db="EMBL/GenBank/DDBJ databases">
        <authorList>
            <person name="Krishnan R."/>
            <person name="Midha S."/>
            <person name="Patil P.B."/>
            <person name="Rameshkumar N."/>
        </authorList>
    </citation>
    <scope>NUCLEOTIDE SEQUENCE [LARGE SCALE GENOMIC DNA]</scope>
    <source>
        <strain evidence="2 3">L1E11</strain>
    </source>
</reference>
<dbReference type="EMBL" id="LAPT01000017">
    <property type="protein sequence ID" value="PXF32492.1"/>
    <property type="molecule type" value="Genomic_DNA"/>
</dbReference>
<name>A0ABX5M1W3_9GAMM</name>
<keyword evidence="1" id="KW-0732">Signal</keyword>
<feature type="chain" id="PRO_5045933463" description="DUF3828 domain-containing protein" evidence="1">
    <location>
        <begin position="18"/>
        <end position="152"/>
    </location>
</feature>
<organism evidence="2 3">
    <name type="scientific">Pokkaliibacter plantistimulans</name>
    <dbReference type="NCBI Taxonomy" id="1635171"/>
    <lineage>
        <taxon>Bacteria</taxon>
        <taxon>Pseudomonadati</taxon>
        <taxon>Pseudomonadota</taxon>
        <taxon>Gammaproteobacteria</taxon>
        <taxon>Oceanospirillales</taxon>
        <taxon>Balneatrichaceae</taxon>
        <taxon>Pokkaliibacter</taxon>
    </lineage>
</organism>
<accession>A0ABX5M1W3</accession>
<feature type="signal peptide" evidence="1">
    <location>
        <begin position="1"/>
        <end position="17"/>
    </location>
</feature>
<proteinExistence type="predicted"/>
<keyword evidence="3" id="KW-1185">Reference proteome</keyword>
<evidence type="ECO:0008006" key="4">
    <source>
        <dbReference type="Google" id="ProtNLM"/>
    </source>
</evidence>
<dbReference type="Proteomes" id="UP000248090">
    <property type="component" value="Unassembled WGS sequence"/>
</dbReference>
<sequence length="152" mass="17053">MKKILTLLFLLPVYACAANVALYESYQNFEEHIKDRSNKIDGLVGYFAKEVVDQALSDIKKGDAEDKVVSNLSFPHIMKNEISHFEKTAADGDVGCLTVNGYESSNSPVSFSLLYTKEQGRWLIKDMFIAMPEKVEDLPNYAQCPDEAEASF</sequence>
<dbReference type="RefSeq" id="WP_110186190.1">
    <property type="nucleotide sequence ID" value="NZ_CP177354.1"/>
</dbReference>
<gene>
    <name evidence="2" type="ORF">WH50_04200</name>
</gene>
<protein>
    <recommendedName>
        <fullName evidence="4">DUF3828 domain-containing protein</fullName>
    </recommendedName>
</protein>